<dbReference type="Proteomes" id="UP000694843">
    <property type="component" value="Unplaced"/>
</dbReference>
<protein>
    <submittedName>
        <fullName evidence="2">Uncharacterized protein LOC125178054</fullName>
    </submittedName>
</protein>
<reference evidence="2" key="1">
    <citation type="submission" date="2025-08" db="UniProtKB">
        <authorList>
            <consortium name="RefSeq"/>
        </authorList>
    </citation>
    <scope>IDENTIFICATION</scope>
    <source>
        <tissue evidence="2">Whole organism</tissue>
    </source>
</reference>
<accession>A0A979FL03</accession>
<dbReference type="AlphaFoldDB" id="A0A979FL03"/>
<gene>
    <name evidence="2" type="primary">LOC125178054</name>
</gene>
<evidence type="ECO:0000313" key="1">
    <source>
        <dbReference type="Proteomes" id="UP000694843"/>
    </source>
</evidence>
<organism evidence="1 2">
    <name type="scientific">Hyalella azteca</name>
    <name type="common">Amphipod</name>
    <dbReference type="NCBI Taxonomy" id="294128"/>
    <lineage>
        <taxon>Eukaryota</taxon>
        <taxon>Metazoa</taxon>
        <taxon>Ecdysozoa</taxon>
        <taxon>Arthropoda</taxon>
        <taxon>Crustacea</taxon>
        <taxon>Multicrustacea</taxon>
        <taxon>Malacostraca</taxon>
        <taxon>Eumalacostraca</taxon>
        <taxon>Peracarida</taxon>
        <taxon>Amphipoda</taxon>
        <taxon>Senticaudata</taxon>
        <taxon>Talitrida</taxon>
        <taxon>Talitroidea</taxon>
        <taxon>Hyalellidae</taxon>
        <taxon>Hyalella</taxon>
    </lineage>
</organism>
<dbReference type="RefSeq" id="XP_047736924.1">
    <property type="nucleotide sequence ID" value="XM_047880968.1"/>
</dbReference>
<evidence type="ECO:0000313" key="2">
    <source>
        <dbReference type="RefSeq" id="XP_047736924.1"/>
    </source>
</evidence>
<proteinExistence type="predicted"/>
<name>A0A979FL03_HYAAZ</name>
<dbReference type="KEGG" id="hazt:125178054"/>
<keyword evidence="1" id="KW-1185">Reference proteome</keyword>
<sequence length="493" mass="54829">MTEKPSNLTVMMNVTDSKSVPIERNASGNDERSLSILSRKINPYADIMRDIQEFYSKVPSDININVTDESSNFTMSSKNEFMKNEYQTPMKNASVPDTLETATMSYEIGSIDKKEFAEATESSKTSSDARPKLLPIILERKTEKIELNEPLESDNPVYNTANFHLNEIGIKLTNKHLEFNINETSTVTEWPVKLHEEEFEGSTLLNNQKYNAANQTSTTDGSNDTSFQNVHKLLSSNNLSSLVPKLISKHEMNDVADENHNLTLWKSGGAAAEKSLVGDHEAFASEQLVQESPGNGIHNNNNGNTSGIDVSFTSGIKLSSTDHVIPETNTLPTRPQDQLLLSSTGTPAIITENKLRTFSIEEIEKMMHEMQKNVNFEPVNVPKKDLNIRNNVEVENETKVSIVRPKSSASSRSAFPPLTLAGHNESVTEIHAAGDSEGLSNTQRMSEIVVHIQDEILSLFNQTDHISKNIEFIEHKLSALLSRAKEIVRTTSL</sequence>
<dbReference type="GeneID" id="125178054"/>